<dbReference type="GO" id="GO:0008237">
    <property type="term" value="F:metallopeptidase activity"/>
    <property type="evidence" value="ECO:0007669"/>
    <property type="project" value="UniProtKB-KW"/>
</dbReference>
<dbReference type="PANTHER" id="PTHR43690:SF35">
    <property type="entry name" value="NON-CATALYTIC MEMBER OF PEPTIDASE SUBFAMILY M16B-RELATED"/>
    <property type="match status" value="1"/>
</dbReference>
<dbReference type="InterPro" id="IPR007863">
    <property type="entry name" value="Peptidase_M16_C"/>
</dbReference>
<evidence type="ECO:0000259" key="7">
    <source>
        <dbReference type="Pfam" id="PF05193"/>
    </source>
</evidence>
<dbReference type="SUPFAM" id="SSF63411">
    <property type="entry name" value="LuxS/MPP-like metallohydrolase"/>
    <property type="match status" value="2"/>
</dbReference>
<gene>
    <name evidence="8" type="ORF">METZ01_LOCUS51254</name>
</gene>
<feature type="domain" description="Peptidase M16 C-terminal" evidence="7">
    <location>
        <begin position="174"/>
        <end position="348"/>
    </location>
</feature>
<feature type="domain" description="Peptidase M16 N-terminal" evidence="6">
    <location>
        <begin position="16"/>
        <end position="140"/>
    </location>
</feature>
<reference evidence="8" key="1">
    <citation type="submission" date="2018-05" db="EMBL/GenBank/DDBJ databases">
        <authorList>
            <person name="Lanie J.A."/>
            <person name="Ng W.-L."/>
            <person name="Kazmierczak K.M."/>
            <person name="Andrzejewski T.M."/>
            <person name="Davidsen T.M."/>
            <person name="Wayne K.J."/>
            <person name="Tettelin H."/>
            <person name="Glass J.I."/>
            <person name="Rusch D."/>
            <person name="Podicherti R."/>
            <person name="Tsui H.-C.T."/>
            <person name="Winkler M.E."/>
        </authorList>
    </citation>
    <scope>NUCLEOTIDE SEQUENCE</scope>
</reference>
<comment type="similarity">
    <text evidence="1">Belongs to the peptidase M16 family.</text>
</comment>
<dbReference type="PANTHER" id="PTHR43690">
    <property type="entry name" value="NARDILYSIN"/>
    <property type="match status" value="1"/>
</dbReference>
<evidence type="ECO:0000256" key="5">
    <source>
        <dbReference type="ARBA" id="ARBA00023049"/>
    </source>
</evidence>
<evidence type="ECO:0000259" key="6">
    <source>
        <dbReference type="Pfam" id="PF00675"/>
    </source>
</evidence>
<protein>
    <recommendedName>
        <fullName evidence="9">Peptidase M16 N-terminal domain-containing protein</fullName>
    </recommendedName>
</protein>
<dbReference type="InterPro" id="IPR050626">
    <property type="entry name" value="Peptidase_M16"/>
</dbReference>
<organism evidence="8">
    <name type="scientific">marine metagenome</name>
    <dbReference type="NCBI Taxonomy" id="408172"/>
    <lineage>
        <taxon>unclassified sequences</taxon>
        <taxon>metagenomes</taxon>
        <taxon>ecological metagenomes</taxon>
    </lineage>
</organism>
<dbReference type="Gene3D" id="3.30.830.10">
    <property type="entry name" value="Metalloenzyme, LuxS/M16 peptidase-like"/>
    <property type="match status" value="2"/>
</dbReference>
<evidence type="ECO:0000313" key="8">
    <source>
        <dbReference type="EMBL" id="SUZ98400.1"/>
    </source>
</evidence>
<name>A0A381S2W8_9ZZZZ</name>
<dbReference type="InterPro" id="IPR011765">
    <property type="entry name" value="Pept_M16_N"/>
</dbReference>
<keyword evidence="4" id="KW-0862">Zinc</keyword>
<sequence>MNIPFIKHTLANGLDVIVHEDHGCPIVAVNVWYHVGSKNERPGRTGFAHLFEHLMFEGSQHTNQGYFFPLQQAGAELNGSTNADRTNYWEVVPSSALDLALWMESDRMGHLLPALTREKFENQRDVVLNERRQNYENRPYGMVGMATMEALYPVDHPYSWMTIGRIKDLQAAELDEVRSFFKTFYGPANASLTIAGDVEVDKVLEMAEHYFEEISGGPVPPAVEVKRPLICDERRLLIEDRVELPRLYLAWHSPQLFGPGDAELDLLSDVLSNGKASRLYRTLVHELRLATDVSVVQSSRELSGVFQIVATAAPGHTLRELDDVISIELERVSSEELTTDELHRSLTQIETSFVCQLETVGGFGGKSDQLNGYNVVVNDPGYFETDLSRYRNATSATIARISRDHLSNRQRIAVSVVPIGATTLALADSVVAEVS</sequence>
<dbReference type="AlphaFoldDB" id="A0A381S2W8"/>
<accession>A0A381S2W8</accession>
<dbReference type="InterPro" id="IPR011249">
    <property type="entry name" value="Metalloenz_LuxS/M16"/>
</dbReference>
<dbReference type="GO" id="GO:0046872">
    <property type="term" value="F:metal ion binding"/>
    <property type="evidence" value="ECO:0007669"/>
    <property type="project" value="InterPro"/>
</dbReference>
<keyword evidence="5" id="KW-0482">Metalloprotease</keyword>
<proteinExistence type="inferred from homology"/>
<evidence type="ECO:0000256" key="3">
    <source>
        <dbReference type="ARBA" id="ARBA00022801"/>
    </source>
</evidence>
<evidence type="ECO:0000256" key="1">
    <source>
        <dbReference type="ARBA" id="ARBA00007261"/>
    </source>
</evidence>
<keyword evidence="2" id="KW-0645">Protease</keyword>
<dbReference type="Pfam" id="PF05193">
    <property type="entry name" value="Peptidase_M16_C"/>
    <property type="match status" value="1"/>
</dbReference>
<dbReference type="GO" id="GO:0006508">
    <property type="term" value="P:proteolysis"/>
    <property type="evidence" value="ECO:0007669"/>
    <property type="project" value="UniProtKB-KW"/>
</dbReference>
<evidence type="ECO:0008006" key="9">
    <source>
        <dbReference type="Google" id="ProtNLM"/>
    </source>
</evidence>
<evidence type="ECO:0000256" key="4">
    <source>
        <dbReference type="ARBA" id="ARBA00022833"/>
    </source>
</evidence>
<dbReference type="Pfam" id="PF00675">
    <property type="entry name" value="Peptidase_M16"/>
    <property type="match status" value="1"/>
</dbReference>
<evidence type="ECO:0000256" key="2">
    <source>
        <dbReference type="ARBA" id="ARBA00022670"/>
    </source>
</evidence>
<dbReference type="EMBL" id="UINC01002601">
    <property type="protein sequence ID" value="SUZ98400.1"/>
    <property type="molecule type" value="Genomic_DNA"/>
</dbReference>
<keyword evidence="3" id="KW-0378">Hydrolase</keyword>